<dbReference type="AlphaFoldDB" id="A0A6N6JNW3"/>
<reference evidence="7 8" key="1">
    <citation type="submission" date="2019-12" db="EMBL/GenBank/DDBJ databases">
        <title>Litoreibacter badius sp. nov., a novel bacteriochlorophyll a-containing bacterium in the genus Litoreibacter.</title>
        <authorList>
            <person name="Kanamuro M."/>
            <person name="Takabe Y."/>
            <person name="Mori K."/>
            <person name="Takaichi S."/>
            <person name="Hanada S."/>
        </authorList>
    </citation>
    <scope>NUCLEOTIDE SEQUENCE [LARGE SCALE GENOMIC DNA]</scope>
    <source>
        <strain evidence="7 8">K6</strain>
    </source>
</reference>
<dbReference type="InterPro" id="IPR010583">
    <property type="entry name" value="MipA"/>
</dbReference>
<keyword evidence="8" id="KW-1185">Reference proteome</keyword>
<evidence type="ECO:0000256" key="6">
    <source>
        <dbReference type="SAM" id="SignalP"/>
    </source>
</evidence>
<feature type="signal peptide" evidence="6">
    <location>
        <begin position="1"/>
        <end position="24"/>
    </location>
</feature>
<sequence>MNRNCIIVAAISATALLQTPQAIAQGLSSEVEGVIGLGVGSAPTFAGSDETETEVLPIIDLEWRRFFLNSELGVGGYVLRRDDDIAEYGVALSLGYDFESREQDDDARLSGLDDVEGTATLNAIFEYGLGPADLEFVISRGIGGDGHGGTTATLSAGFDTMLGERLQVGVAPFVRWADGDYTDAFYGVSASEAGRSSFSRYDASSGIERYGLELSGYYRLTERVGIAAEVEWGRLSGDAADSPLVFDDTQIEVGIGLLYNF</sequence>
<keyword evidence="5" id="KW-0998">Cell outer membrane</keyword>
<organism evidence="7 8">
    <name type="scientific">Litoreibacter roseus</name>
    <dbReference type="NCBI Taxonomy" id="2601869"/>
    <lineage>
        <taxon>Bacteria</taxon>
        <taxon>Pseudomonadati</taxon>
        <taxon>Pseudomonadota</taxon>
        <taxon>Alphaproteobacteria</taxon>
        <taxon>Rhodobacterales</taxon>
        <taxon>Roseobacteraceae</taxon>
        <taxon>Litoreibacter</taxon>
    </lineage>
</organism>
<accession>A0A6N6JNW3</accession>
<comment type="subcellular location">
    <subcellularLocation>
        <location evidence="1">Cell outer membrane</location>
    </subcellularLocation>
</comment>
<name>A0A6N6JNW3_9RHOB</name>
<evidence type="ECO:0000313" key="7">
    <source>
        <dbReference type="EMBL" id="GFE67092.1"/>
    </source>
</evidence>
<proteinExistence type="inferred from homology"/>
<dbReference type="PANTHER" id="PTHR38776">
    <property type="entry name" value="MLTA-INTERACTING PROTEIN-RELATED"/>
    <property type="match status" value="1"/>
</dbReference>
<gene>
    <name evidence="7" type="ORF">KIN_41660</name>
</gene>
<protein>
    <recommendedName>
        <fullName evidence="9">Outer membrane protein</fullName>
    </recommendedName>
</protein>
<dbReference type="RefSeq" id="WP_159810743.1">
    <property type="nucleotide sequence ID" value="NZ_BLJE01000007.1"/>
</dbReference>
<evidence type="ECO:0000256" key="5">
    <source>
        <dbReference type="ARBA" id="ARBA00023237"/>
    </source>
</evidence>
<evidence type="ECO:0000313" key="8">
    <source>
        <dbReference type="Proteomes" id="UP000436822"/>
    </source>
</evidence>
<feature type="chain" id="PRO_5026934097" description="Outer membrane protein" evidence="6">
    <location>
        <begin position="25"/>
        <end position="261"/>
    </location>
</feature>
<keyword evidence="4" id="KW-0472">Membrane</keyword>
<evidence type="ECO:0008006" key="9">
    <source>
        <dbReference type="Google" id="ProtNLM"/>
    </source>
</evidence>
<dbReference type="Proteomes" id="UP000436822">
    <property type="component" value="Unassembled WGS sequence"/>
</dbReference>
<evidence type="ECO:0000256" key="3">
    <source>
        <dbReference type="ARBA" id="ARBA00022729"/>
    </source>
</evidence>
<evidence type="ECO:0000256" key="4">
    <source>
        <dbReference type="ARBA" id="ARBA00023136"/>
    </source>
</evidence>
<dbReference type="OrthoDB" id="5462484at2"/>
<dbReference type="Pfam" id="PF06629">
    <property type="entry name" value="MipA"/>
    <property type="match status" value="1"/>
</dbReference>
<dbReference type="PANTHER" id="PTHR38776:SF1">
    <property type="entry name" value="MLTA-INTERACTING PROTEIN-RELATED"/>
    <property type="match status" value="1"/>
</dbReference>
<dbReference type="GO" id="GO:0009279">
    <property type="term" value="C:cell outer membrane"/>
    <property type="evidence" value="ECO:0007669"/>
    <property type="project" value="UniProtKB-SubCell"/>
</dbReference>
<comment type="caution">
    <text evidence="7">The sequence shown here is derived from an EMBL/GenBank/DDBJ whole genome shotgun (WGS) entry which is preliminary data.</text>
</comment>
<evidence type="ECO:0000256" key="2">
    <source>
        <dbReference type="ARBA" id="ARBA00005722"/>
    </source>
</evidence>
<keyword evidence="3 6" id="KW-0732">Signal</keyword>
<dbReference type="SUPFAM" id="SSF56935">
    <property type="entry name" value="Porins"/>
    <property type="match status" value="1"/>
</dbReference>
<comment type="similarity">
    <text evidence="2">Belongs to the MipA/OmpV family.</text>
</comment>
<dbReference type="EMBL" id="BLJE01000007">
    <property type="protein sequence ID" value="GFE67092.1"/>
    <property type="molecule type" value="Genomic_DNA"/>
</dbReference>
<evidence type="ECO:0000256" key="1">
    <source>
        <dbReference type="ARBA" id="ARBA00004442"/>
    </source>
</evidence>